<dbReference type="PANTHER" id="PTHR39179">
    <property type="entry name" value="SPORE COAT PROTEIN I"/>
    <property type="match status" value="1"/>
</dbReference>
<organism evidence="2 3">
    <name type="scientific">Clostridium paridis</name>
    <dbReference type="NCBI Taxonomy" id="2803863"/>
    <lineage>
        <taxon>Bacteria</taxon>
        <taxon>Bacillati</taxon>
        <taxon>Bacillota</taxon>
        <taxon>Clostridia</taxon>
        <taxon>Eubacteriales</taxon>
        <taxon>Clostridiaceae</taxon>
        <taxon>Clostridium</taxon>
    </lineage>
</organism>
<evidence type="ECO:0000259" key="1">
    <source>
        <dbReference type="Pfam" id="PF01636"/>
    </source>
</evidence>
<sequence>MRLETLQDLLMESYGIDIDEIENKKNIYLIKSGDKEYSLKTIKYDYPHFYFILSAILHLKNRGFENIPDIIETRKGKKYIAFDNKFCYLSPWITSRESNYDNVIELMEVTKKLAELHLSSQGFSLNRKMRPRIFWFRWIDNFQTRESEILDFKKRINQKMYKSEFDKLYLSVMEDELKQIEETITDLKKYNYFDRMNKEVFKRGFCHHDYAHHNVLVTGNREMYVIDFDYCILDSSLHDLSSLIIRSMKNGKWDKKKAIEILENYTSVNRLFKDDNKIIGTFIKFPQQFWQLGIQYYWEQQPWGEEFFVDKLKKYIEDREEKQEFIKEFTNSRIRL</sequence>
<dbReference type="Gene3D" id="3.30.200.20">
    <property type="entry name" value="Phosphorylase Kinase, domain 1"/>
    <property type="match status" value="1"/>
</dbReference>
<dbReference type="EMBL" id="JAESWA010000022">
    <property type="protein sequence ID" value="MBL4932713.1"/>
    <property type="molecule type" value="Genomic_DNA"/>
</dbReference>
<reference evidence="2" key="1">
    <citation type="submission" date="2021-01" db="EMBL/GenBank/DDBJ databases">
        <title>Genome public.</title>
        <authorList>
            <person name="Liu C."/>
            <person name="Sun Q."/>
        </authorList>
    </citation>
    <scope>NUCLEOTIDE SEQUENCE</scope>
    <source>
        <strain evidence="2">YIM B02565</strain>
    </source>
</reference>
<dbReference type="InterPro" id="IPR002575">
    <property type="entry name" value="Aminoglycoside_PTrfase"/>
</dbReference>
<dbReference type="PANTHER" id="PTHR39179:SF1">
    <property type="entry name" value="SPORE COAT PROTEIN I"/>
    <property type="match status" value="1"/>
</dbReference>
<comment type="caution">
    <text evidence="2">The sequence shown here is derived from an EMBL/GenBank/DDBJ whole genome shotgun (WGS) entry which is preliminary data.</text>
</comment>
<name>A0A937K5L9_9CLOT</name>
<dbReference type="InterPro" id="IPR047175">
    <property type="entry name" value="CotS-like"/>
</dbReference>
<evidence type="ECO:0000313" key="2">
    <source>
        <dbReference type="EMBL" id="MBL4932713.1"/>
    </source>
</evidence>
<dbReference type="InterPro" id="IPR014255">
    <property type="entry name" value="Spore_coat_CotS"/>
</dbReference>
<gene>
    <name evidence="2" type="ORF">JK634_12935</name>
</gene>
<dbReference type="AlphaFoldDB" id="A0A937K5L9"/>
<feature type="domain" description="Aminoglycoside phosphotransferase" evidence="1">
    <location>
        <begin position="181"/>
        <end position="247"/>
    </location>
</feature>
<keyword evidence="2" id="KW-0167">Capsid protein</keyword>
<dbReference type="GO" id="GO:0042601">
    <property type="term" value="C:endospore-forming forespore"/>
    <property type="evidence" value="ECO:0007669"/>
    <property type="project" value="TreeGrafter"/>
</dbReference>
<keyword evidence="2" id="KW-0946">Virion</keyword>
<dbReference type="RefSeq" id="WP_202768056.1">
    <property type="nucleotide sequence ID" value="NZ_JAESWA010000022.1"/>
</dbReference>
<keyword evidence="3" id="KW-1185">Reference proteome</keyword>
<dbReference type="InterPro" id="IPR011009">
    <property type="entry name" value="Kinase-like_dom_sf"/>
</dbReference>
<dbReference type="Proteomes" id="UP000623681">
    <property type="component" value="Unassembled WGS sequence"/>
</dbReference>
<accession>A0A937K5L9</accession>
<dbReference type="NCBIfam" id="TIGR02906">
    <property type="entry name" value="spore_CotS"/>
    <property type="match status" value="1"/>
</dbReference>
<dbReference type="Gene3D" id="3.90.1200.10">
    <property type="match status" value="1"/>
</dbReference>
<dbReference type="SUPFAM" id="SSF56112">
    <property type="entry name" value="Protein kinase-like (PK-like)"/>
    <property type="match status" value="1"/>
</dbReference>
<evidence type="ECO:0000313" key="3">
    <source>
        <dbReference type="Proteomes" id="UP000623681"/>
    </source>
</evidence>
<proteinExistence type="predicted"/>
<dbReference type="Pfam" id="PF01636">
    <property type="entry name" value="APH"/>
    <property type="match status" value="1"/>
</dbReference>
<protein>
    <submittedName>
        <fullName evidence="2">CotS family spore coat protein</fullName>
    </submittedName>
</protein>